<dbReference type="AlphaFoldDB" id="E7D1V4"/>
<dbReference type="GO" id="GO:0005576">
    <property type="term" value="C:extracellular region"/>
    <property type="evidence" value="ECO:0007669"/>
    <property type="project" value="UniProtKB-SubCell"/>
</dbReference>
<feature type="chain" id="PRO_5003216606" description="Single domain-containing protein" evidence="3">
    <location>
        <begin position="23"/>
        <end position="90"/>
    </location>
</feature>
<keyword evidence="2" id="KW-0964">Secreted</keyword>
<name>E7D1V4_LATHE</name>
<comment type="subcellular location">
    <subcellularLocation>
        <location evidence="1">Secreted</location>
    </subcellularLocation>
</comment>
<evidence type="ECO:0000256" key="1">
    <source>
        <dbReference type="ARBA" id="ARBA00004613"/>
    </source>
</evidence>
<evidence type="ECO:0000256" key="2">
    <source>
        <dbReference type="ARBA" id="ARBA00022525"/>
    </source>
</evidence>
<reference evidence="5" key="1">
    <citation type="submission" date="2010-07" db="EMBL/GenBank/DDBJ databases">
        <title>Identification of Proteins Involved in Black Widow Spider Wrapping Silk Fibers.</title>
        <authorList>
            <person name="Nguyen A."/>
            <person name="Verduzco A."/>
            <person name="Vierra C."/>
        </authorList>
    </citation>
    <scope>NUCLEOTIDE SEQUENCE</scope>
</reference>
<protein>
    <recommendedName>
        <fullName evidence="4">Single domain-containing protein</fullName>
    </recommendedName>
</protein>
<accession>E7D1V4</accession>
<organism evidence="5">
    <name type="scientific">Latrodectus hesperus</name>
    <name type="common">Western black widow spider</name>
    <dbReference type="NCBI Taxonomy" id="256737"/>
    <lineage>
        <taxon>Eukaryota</taxon>
        <taxon>Metazoa</taxon>
        <taxon>Ecdysozoa</taxon>
        <taxon>Arthropoda</taxon>
        <taxon>Chelicerata</taxon>
        <taxon>Arachnida</taxon>
        <taxon>Araneae</taxon>
        <taxon>Araneomorphae</taxon>
        <taxon>Entelegynae</taxon>
        <taxon>Araneoidea</taxon>
        <taxon>Theridiidae</taxon>
        <taxon>Latrodectus</taxon>
    </lineage>
</organism>
<evidence type="ECO:0000313" key="5">
    <source>
        <dbReference type="EMBL" id="ADV40348.1"/>
    </source>
</evidence>
<dbReference type="InterPro" id="IPR029277">
    <property type="entry name" value="SVWC_dom"/>
</dbReference>
<dbReference type="SMART" id="SM01318">
    <property type="entry name" value="SVWC"/>
    <property type="match status" value="1"/>
</dbReference>
<feature type="domain" description="Single" evidence="4">
    <location>
        <begin position="27"/>
        <end position="88"/>
    </location>
</feature>
<keyword evidence="3" id="KW-0732">Signal</keyword>
<feature type="signal peptide" evidence="3">
    <location>
        <begin position="1"/>
        <end position="22"/>
    </location>
</feature>
<evidence type="ECO:0000256" key="3">
    <source>
        <dbReference type="SAM" id="SignalP"/>
    </source>
</evidence>
<evidence type="ECO:0000259" key="4">
    <source>
        <dbReference type="SMART" id="SM01318"/>
    </source>
</evidence>
<proteinExistence type="evidence at transcript level"/>
<dbReference type="Pfam" id="PF15430">
    <property type="entry name" value="SVWC"/>
    <property type="match status" value="1"/>
</dbReference>
<dbReference type="EMBL" id="HQ006058">
    <property type="protein sequence ID" value="ADV40348.1"/>
    <property type="molecule type" value="mRNA"/>
</dbReference>
<sequence>MARLAFAFFCITFAVYIMGIKAQEGYCEHNGKKIPSGQYYYSENPCIKLHCNNDGSMSGIGCPTFHAPGCKIEVGTGPYPACCQNVVCPK</sequence>